<evidence type="ECO:0000256" key="18">
    <source>
        <dbReference type="ARBA" id="ARBA00058961"/>
    </source>
</evidence>
<dbReference type="PANTHER" id="PTHR27005:SF468">
    <property type="entry name" value="OS01G0310500 PROTEIN"/>
    <property type="match status" value="1"/>
</dbReference>
<dbReference type="Gene3D" id="3.30.200.20">
    <property type="entry name" value="Phosphorylase Kinase, domain 1"/>
    <property type="match status" value="1"/>
</dbReference>
<evidence type="ECO:0000256" key="1">
    <source>
        <dbReference type="ARBA" id="ARBA00004479"/>
    </source>
</evidence>
<dbReference type="InterPro" id="IPR049883">
    <property type="entry name" value="NOTCH1_EGF-like"/>
</dbReference>
<comment type="function">
    <text evidence="18">Serine/threonine-protein kinase that may function as a signaling receptor of extracellular matrix component. Binding to pectin may have significance in the control of cell expansion, morphogenesis and development.</text>
</comment>
<dbReference type="InterPro" id="IPR000719">
    <property type="entry name" value="Prot_kinase_dom"/>
</dbReference>
<evidence type="ECO:0000256" key="11">
    <source>
        <dbReference type="ARBA" id="ARBA00022840"/>
    </source>
</evidence>
<evidence type="ECO:0000256" key="13">
    <source>
        <dbReference type="ARBA" id="ARBA00023136"/>
    </source>
</evidence>
<evidence type="ECO:0000313" key="25">
    <source>
        <dbReference type="EMBL" id="GKU98438.1"/>
    </source>
</evidence>
<evidence type="ECO:0000256" key="5">
    <source>
        <dbReference type="ARBA" id="ARBA00022679"/>
    </source>
</evidence>
<evidence type="ECO:0000313" key="26">
    <source>
        <dbReference type="Proteomes" id="UP001054252"/>
    </source>
</evidence>
<dbReference type="Gene3D" id="1.10.510.10">
    <property type="entry name" value="Transferase(Phosphotransferase) domain 1"/>
    <property type="match status" value="1"/>
</dbReference>
<comment type="caution">
    <text evidence="19">Lacks conserved residue(s) required for the propagation of feature annotation.</text>
</comment>
<comment type="catalytic activity">
    <reaction evidence="17">
        <text>L-threonyl-[protein] + ATP = O-phospho-L-threonyl-[protein] + ADP + H(+)</text>
        <dbReference type="Rhea" id="RHEA:46608"/>
        <dbReference type="Rhea" id="RHEA-COMP:11060"/>
        <dbReference type="Rhea" id="RHEA-COMP:11605"/>
        <dbReference type="ChEBI" id="CHEBI:15378"/>
        <dbReference type="ChEBI" id="CHEBI:30013"/>
        <dbReference type="ChEBI" id="CHEBI:30616"/>
        <dbReference type="ChEBI" id="CHEBI:61977"/>
        <dbReference type="ChEBI" id="CHEBI:456216"/>
    </reaction>
</comment>
<dbReference type="InterPro" id="IPR025287">
    <property type="entry name" value="WAK_GUB"/>
</dbReference>
<dbReference type="Pfam" id="PF07645">
    <property type="entry name" value="EGF_CA"/>
    <property type="match status" value="1"/>
</dbReference>
<protein>
    <submittedName>
        <fullName evidence="25">Uncharacterized protein</fullName>
    </submittedName>
</protein>
<evidence type="ECO:0000256" key="9">
    <source>
        <dbReference type="ARBA" id="ARBA00022741"/>
    </source>
</evidence>
<dbReference type="PROSITE" id="PS50011">
    <property type="entry name" value="PROTEIN_KINASE_DOM"/>
    <property type="match status" value="1"/>
</dbReference>
<dbReference type="SMART" id="SM00181">
    <property type="entry name" value="EGF"/>
    <property type="match status" value="2"/>
</dbReference>
<dbReference type="GO" id="GO:0007166">
    <property type="term" value="P:cell surface receptor signaling pathway"/>
    <property type="evidence" value="ECO:0007669"/>
    <property type="project" value="InterPro"/>
</dbReference>
<dbReference type="InterPro" id="IPR000742">
    <property type="entry name" value="EGF"/>
</dbReference>
<keyword evidence="5" id="KW-0808">Transferase</keyword>
<evidence type="ECO:0000256" key="19">
    <source>
        <dbReference type="PROSITE-ProRule" id="PRU00076"/>
    </source>
</evidence>
<evidence type="ECO:0000256" key="2">
    <source>
        <dbReference type="ARBA" id="ARBA00022527"/>
    </source>
</evidence>
<evidence type="ECO:0000259" key="23">
    <source>
        <dbReference type="PROSITE" id="PS50011"/>
    </source>
</evidence>
<proteinExistence type="predicted"/>
<evidence type="ECO:0000256" key="6">
    <source>
        <dbReference type="ARBA" id="ARBA00022692"/>
    </source>
</evidence>
<keyword evidence="9 20" id="KW-0547">Nucleotide-binding</keyword>
<dbReference type="GO" id="GO:0005524">
    <property type="term" value="F:ATP binding"/>
    <property type="evidence" value="ECO:0007669"/>
    <property type="project" value="UniProtKB-UniRule"/>
</dbReference>
<feature type="transmembrane region" description="Helical" evidence="21">
    <location>
        <begin position="340"/>
        <end position="364"/>
    </location>
</feature>
<reference evidence="25 26" key="1">
    <citation type="journal article" date="2021" name="Commun. Biol.">
        <title>The genome of Shorea leprosula (Dipterocarpaceae) highlights the ecological relevance of drought in aseasonal tropical rainforests.</title>
        <authorList>
            <person name="Ng K.K.S."/>
            <person name="Kobayashi M.J."/>
            <person name="Fawcett J.A."/>
            <person name="Hatakeyama M."/>
            <person name="Paape T."/>
            <person name="Ng C.H."/>
            <person name="Ang C.C."/>
            <person name="Tnah L.H."/>
            <person name="Lee C.T."/>
            <person name="Nishiyama T."/>
            <person name="Sese J."/>
            <person name="O'Brien M.J."/>
            <person name="Copetti D."/>
            <person name="Mohd Noor M.I."/>
            <person name="Ong R.C."/>
            <person name="Putra M."/>
            <person name="Sireger I.Z."/>
            <person name="Indrioko S."/>
            <person name="Kosugi Y."/>
            <person name="Izuno A."/>
            <person name="Isagi Y."/>
            <person name="Lee S.L."/>
            <person name="Shimizu K.K."/>
        </authorList>
    </citation>
    <scope>NUCLEOTIDE SEQUENCE [LARGE SCALE GENOMIC DNA]</scope>
    <source>
        <strain evidence="25">214</strain>
    </source>
</reference>
<feature type="binding site" evidence="20">
    <location>
        <position position="445"/>
    </location>
    <ligand>
        <name>ATP</name>
        <dbReference type="ChEBI" id="CHEBI:30616"/>
    </ligand>
</feature>
<dbReference type="InterPro" id="IPR045274">
    <property type="entry name" value="WAK-like"/>
</dbReference>
<evidence type="ECO:0000256" key="17">
    <source>
        <dbReference type="ARBA" id="ARBA00047951"/>
    </source>
</evidence>
<evidence type="ECO:0000256" key="10">
    <source>
        <dbReference type="ARBA" id="ARBA00022777"/>
    </source>
</evidence>
<feature type="domain" description="EGF-like" evidence="24">
    <location>
        <begin position="289"/>
        <end position="328"/>
    </location>
</feature>
<gene>
    <name evidence="25" type="ORF">SLEP1_g11448</name>
</gene>
<keyword evidence="4" id="KW-0597">Phosphoprotein</keyword>
<dbReference type="SUPFAM" id="SSF57196">
    <property type="entry name" value="EGF/Laminin"/>
    <property type="match status" value="1"/>
</dbReference>
<evidence type="ECO:0000256" key="4">
    <source>
        <dbReference type="ARBA" id="ARBA00022553"/>
    </source>
</evidence>
<dbReference type="SMART" id="SM00179">
    <property type="entry name" value="EGF_CA"/>
    <property type="match status" value="2"/>
</dbReference>
<evidence type="ECO:0000256" key="7">
    <source>
        <dbReference type="ARBA" id="ARBA00022729"/>
    </source>
</evidence>
<keyword evidence="15" id="KW-0325">Glycoprotein</keyword>
<dbReference type="FunFam" id="1.10.510.10:FF:000084">
    <property type="entry name" value="Wall-associated receptor kinase 2"/>
    <property type="match status" value="1"/>
</dbReference>
<accession>A0AAV5IBB7</accession>
<keyword evidence="26" id="KW-1185">Reference proteome</keyword>
<evidence type="ECO:0000256" key="3">
    <source>
        <dbReference type="ARBA" id="ARBA00022536"/>
    </source>
</evidence>
<feature type="domain" description="Protein kinase" evidence="23">
    <location>
        <begin position="416"/>
        <end position="698"/>
    </location>
</feature>
<evidence type="ECO:0000256" key="8">
    <source>
        <dbReference type="ARBA" id="ARBA00022737"/>
    </source>
</evidence>
<dbReference type="Pfam" id="PF13947">
    <property type="entry name" value="GUB_WAK_bind"/>
    <property type="match status" value="1"/>
</dbReference>
<dbReference type="AlphaFoldDB" id="A0AAV5IBB7"/>
<feature type="chain" id="PRO_5043540139" evidence="22">
    <location>
        <begin position="23"/>
        <end position="747"/>
    </location>
</feature>
<dbReference type="EMBL" id="BPVZ01000012">
    <property type="protein sequence ID" value="GKU98438.1"/>
    <property type="molecule type" value="Genomic_DNA"/>
</dbReference>
<feature type="domain" description="EGF-like" evidence="24">
    <location>
        <begin position="243"/>
        <end position="288"/>
    </location>
</feature>
<dbReference type="GO" id="GO:0004674">
    <property type="term" value="F:protein serine/threonine kinase activity"/>
    <property type="evidence" value="ECO:0007669"/>
    <property type="project" value="UniProtKB-KW"/>
</dbReference>
<evidence type="ECO:0000256" key="12">
    <source>
        <dbReference type="ARBA" id="ARBA00022989"/>
    </source>
</evidence>
<dbReference type="SMART" id="SM00220">
    <property type="entry name" value="S_TKc"/>
    <property type="match status" value="1"/>
</dbReference>
<dbReference type="CDD" id="cd14066">
    <property type="entry name" value="STKc_IRAK"/>
    <property type="match status" value="1"/>
</dbReference>
<dbReference type="CDD" id="cd00054">
    <property type="entry name" value="EGF_CA"/>
    <property type="match status" value="1"/>
</dbReference>
<evidence type="ECO:0000256" key="22">
    <source>
        <dbReference type="SAM" id="SignalP"/>
    </source>
</evidence>
<sequence>MGILERFWLVILIAAPLAAIVAEPAPIAKDDCPDRCGNVSIPYPFGTREGCSYNEDFLISCNDTSSPPLAFLAKSNISVTNITLEGRTHITQFIAKDCYNAFGVRINNNYAWLNLDLDGSYTISETRNKFVAIGCDTVAFARGFQGNKTYTTGCITQCSRTDYVASDKCSGIGCCQTSIPTRTNYIEVAVTSYYSHTGVWNFSPCSYGFIVEESKFNFSSNLLLDLRNVSRVPMVLDWSIREKNHTCKTEKANACQRNSECVPIDDDGYRCKCLKGFEGNPYLDGGCQDIDECVDPNLNDCKGMATCINTEGSHTCLCPKGYDLVNGTEQGCVANNRHNWNLILVPAGIGGLALLLVAGTWLFWGYNKWKLIKLKQKFFMQNGGLMLQQQLSNHEGSAQTAKIFTVEELKKATNNFDESKIIGQGGYGAVYKGTLGDGRIVAIKKSHIIDQSQNGQFINEVVILLQINHRNVVKLLGCCLETEVPLLVYEFITKGTLHHHIHNKNKASSLTWEDRLKIAAETAGVLSYLHFGTSTPIIHRDIKSTNILLDDSYTAKVSYFGISRLIPQDQAELSTVVQGTIGYLDPEYLQTSQLSEKSDVYSFGVVLLELLTGEKVFSIDRAEEERNLSMYFLSAIKDNCLGKILDGSIVNEANIEHLNEVANLARRCLNVKGEERPTMKEVAMELEGLRMMTKHPWVNELRDAEEVEYLLGETSDKSGHDFDVSGSMSIVSNTFPNQVEFAIRKGR</sequence>
<dbReference type="GO" id="GO:0005886">
    <property type="term" value="C:plasma membrane"/>
    <property type="evidence" value="ECO:0007669"/>
    <property type="project" value="TreeGrafter"/>
</dbReference>
<dbReference type="Gene3D" id="2.10.25.10">
    <property type="entry name" value="Laminin"/>
    <property type="match status" value="2"/>
</dbReference>
<dbReference type="SUPFAM" id="SSF56112">
    <property type="entry name" value="Protein kinase-like (PK-like)"/>
    <property type="match status" value="1"/>
</dbReference>
<name>A0AAV5IBB7_9ROSI</name>
<dbReference type="InterPro" id="IPR011009">
    <property type="entry name" value="Kinase-like_dom_sf"/>
</dbReference>
<dbReference type="PROSITE" id="PS00107">
    <property type="entry name" value="PROTEIN_KINASE_ATP"/>
    <property type="match status" value="1"/>
</dbReference>
<evidence type="ECO:0000256" key="21">
    <source>
        <dbReference type="SAM" id="Phobius"/>
    </source>
</evidence>
<dbReference type="PROSITE" id="PS00108">
    <property type="entry name" value="PROTEIN_KINASE_ST"/>
    <property type="match status" value="1"/>
</dbReference>
<keyword evidence="2" id="KW-0723">Serine/threonine-protein kinase</keyword>
<evidence type="ECO:0000256" key="14">
    <source>
        <dbReference type="ARBA" id="ARBA00023157"/>
    </source>
</evidence>
<evidence type="ECO:0000259" key="24">
    <source>
        <dbReference type="PROSITE" id="PS50026"/>
    </source>
</evidence>
<keyword evidence="8" id="KW-0677">Repeat</keyword>
<keyword evidence="14" id="KW-1015">Disulfide bond</keyword>
<keyword evidence="12 21" id="KW-1133">Transmembrane helix</keyword>
<evidence type="ECO:0000256" key="15">
    <source>
        <dbReference type="ARBA" id="ARBA00023180"/>
    </source>
</evidence>
<comment type="caution">
    <text evidence="25">The sequence shown here is derived from an EMBL/GenBank/DDBJ whole genome shotgun (WGS) entry which is preliminary data.</text>
</comment>
<evidence type="ECO:0000256" key="16">
    <source>
        <dbReference type="ARBA" id="ARBA00047558"/>
    </source>
</evidence>
<keyword evidence="6 21" id="KW-0812">Transmembrane</keyword>
<dbReference type="InterPro" id="IPR017441">
    <property type="entry name" value="Protein_kinase_ATP_BS"/>
</dbReference>
<dbReference type="InterPro" id="IPR001881">
    <property type="entry name" value="EGF-like_Ca-bd_dom"/>
</dbReference>
<dbReference type="PANTHER" id="PTHR27005">
    <property type="entry name" value="WALL-ASSOCIATED RECEPTOR KINASE-LIKE 21"/>
    <property type="match status" value="1"/>
</dbReference>
<dbReference type="FunFam" id="3.30.200.20:FF:000043">
    <property type="entry name" value="Wall-associated receptor kinase 2"/>
    <property type="match status" value="1"/>
</dbReference>
<dbReference type="Pfam" id="PF00069">
    <property type="entry name" value="Pkinase"/>
    <property type="match status" value="1"/>
</dbReference>
<dbReference type="PROSITE" id="PS50026">
    <property type="entry name" value="EGF_3"/>
    <property type="match status" value="2"/>
</dbReference>
<dbReference type="Proteomes" id="UP001054252">
    <property type="component" value="Unassembled WGS sequence"/>
</dbReference>
<keyword evidence="7 22" id="KW-0732">Signal</keyword>
<keyword evidence="10" id="KW-0418">Kinase</keyword>
<organism evidence="25 26">
    <name type="scientific">Rubroshorea leprosula</name>
    <dbReference type="NCBI Taxonomy" id="152421"/>
    <lineage>
        <taxon>Eukaryota</taxon>
        <taxon>Viridiplantae</taxon>
        <taxon>Streptophyta</taxon>
        <taxon>Embryophyta</taxon>
        <taxon>Tracheophyta</taxon>
        <taxon>Spermatophyta</taxon>
        <taxon>Magnoliopsida</taxon>
        <taxon>eudicotyledons</taxon>
        <taxon>Gunneridae</taxon>
        <taxon>Pentapetalae</taxon>
        <taxon>rosids</taxon>
        <taxon>malvids</taxon>
        <taxon>Malvales</taxon>
        <taxon>Dipterocarpaceae</taxon>
        <taxon>Rubroshorea</taxon>
    </lineage>
</organism>
<comment type="catalytic activity">
    <reaction evidence="16">
        <text>L-seryl-[protein] + ATP = O-phospho-L-seryl-[protein] + ADP + H(+)</text>
        <dbReference type="Rhea" id="RHEA:17989"/>
        <dbReference type="Rhea" id="RHEA-COMP:9863"/>
        <dbReference type="Rhea" id="RHEA-COMP:11604"/>
        <dbReference type="ChEBI" id="CHEBI:15378"/>
        <dbReference type="ChEBI" id="CHEBI:29999"/>
        <dbReference type="ChEBI" id="CHEBI:30616"/>
        <dbReference type="ChEBI" id="CHEBI:83421"/>
        <dbReference type="ChEBI" id="CHEBI:456216"/>
    </reaction>
</comment>
<keyword evidence="13 21" id="KW-0472">Membrane</keyword>
<keyword evidence="3 19" id="KW-0245">EGF-like domain</keyword>
<comment type="subcellular location">
    <subcellularLocation>
        <location evidence="1">Membrane</location>
        <topology evidence="1">Single-pass type I membrane protein</topology>
    </subcellularLocation>
</comment>
<feature type="signal peptide" evidence="22">
    <location>
        <begin position="1"/>
        <end position="22"/>
    </location>
</feature>
<keyword evidence="11 20" id="KW-0067">ATP-binding</keyword>
<dbReference type="InterPro" id="IPR008271">
    <property type="entry name" value="Ser/Thr_kinase_AS"/>
</dbReference>
<dbReference type="FunFam" id="2.10.25.10:FF:000038">
    <property type="entry name" value="Fibrillin 2"/>
    <property type="match status" value="1"/>
</dbReference>
<dbReference type="GO" id="GO:0005509">
    <property type="term" value="F:calcium ion binding"/>
    <property type="evidence" value="ECO:0007669"/>
    <property type="project" value="InterPro"/>
</dbReference>
<evidence type="ECO:0000256" key="20">
    <source>
        <dbReference type="PROSITE-ProRule" id="PRU10141"/>
    </source>
</evidence>
<dbReference type="GO" id="GO:0030247">
    <property type="term" value="F:polysaccharide binding"/>
    <property type="evidence" value="ECO:0007669"/>
    <property type="project" value="InterPro"/>
</dbReference>